<dbReference type="GO" id="GO:0005975">
    <property type="term" value="P:carbohydrate metabolic process"/>
    <property type="evidence" value="ECO:0007669"/>
    <property type="project" value="InterPro"/>
</dbReference>
<sequence>MFPDTLPAEVAACLDRHILRCWFPRAVDPKGGFLQSYDDTWKPGADHERNVVYQARLTWTAAEAALRGKPEEASAWRERVAHGVAYLSSALWDDTRGGFYWSVDTETKQSTRDEKHVYGNAFAVYALATAYKATKDSAALEWAKRGFAWLERHAHDSKHLGWHEALTLDGTPKPRGAGNDQIGTALGLKSMNTHIHVLEALTALHEVWPDPLVRTRLAEAHALVRDTIAQPDGYQRLFFLLDWTPAPDHLSFGHDVETGFLLHESAHALGLRNEPKEKTAKLARALVDHALTYGWDEKNGGFFDAADRATKKIEHREKVWWVEAEGLNALLLMHKLYGKETPRYGEAFQKLWAFIRDKQCDALHSGWFSATDEAGPPQRSRAKSDAWTDPYHQARSLWHVLDGLRASARSR</sequence>
<dbReference type="InterPro" id="IPR012341">
    <property type="entry name" value="6hp_glycosidase-like_sf"/>
</dbReference>
<comment type="similarity">
    <text evidence="1">Belongs to the N-acylglucosamine 2-epimerase family.</text>
</comment>
<dbReference type="RefSeq" id="WP_184203764.1">
    <property type="nucleotide sequence ID" value="NZ_JACHGW010000008.1"/>
</dbReference>
<evidence type="ECO:0000313" key="3">
    <source>
        <dbReference type="EMBL" id="MBB6053671.1"/>
    </source>
</evidence>
<dbReference type="InterPro" id="IPR010819">
    <property type="entry name" value="AGE/CE"/>
</dbReference>
<keyword evidence="4" id="KW-1185">Reference proteome</keyword>
<protein>
    <submittedName>
        <fullName evidence="3">Mannobiose 2-epimerase</fullName>
    </submittedName>
</protein>
<dbReference type="Proteomes" id="UP000520814">
    <property type="component" value="Unassembled WGS sequence"/>
</dbReference>
<reference evidence="3 4" key="1">
    <citation type="submission" date="2020-08" db="EMBL/GenBank/DDBJ databases">
        <title>Genomic Encyclopedia of Type Strains, Phase IV (KMG-IV): sequencing the most valuable type-strain genomes for metagenomic binning, comparative biology and taxonomic classification.</title>
        <authorList>
            <person name="Goeker M."/>
        </authorList>
    </citation>
    <scope>NUCLEOTIDE SEQUENCE [LARGE SCALE GENOMIC DNA]</scope>
    <source>
        <strain evidence="3 4">DSM 23562</strain>
    </source>
</reference>
<keyword evidence="2" id="KW-0413">Isomerase</keyword>
<proteinExistence type="inferred from homology"/>
<dbReference type="Pfam" id="PF07221">
    <property type="entry name" value="GlcNAc_2-epim"/>
    <property type="match status" value="1"/>
</dbReference>
<dbReference type="PANTHER" id="PTHR15108">
    <property type="entry name" value="N-ACYLGLUCOSAMINE-2-EPIMERASE"/>
    <property type="match status" value="1"/>
</dbReference>
<dbReference type="GO" id="GO:0016853">
    <property type="term" value="F:isomerase activity"/>
    <property type="evidence" value="ECO:0007669"/>
    <property type="project" value="UniProtKB-KW"/>
</dbReference>
<gene>
    <name evidence="3" type="ORF">HNQ39_005513</name>
</gene>
<accession>A0A7W9W9U6</accession>
<comment type="caution">
    <text evidence="3">The sequence shown here is derived from an EMBL/GenBank/DDBJ whole genome shotgun (WGS) entry which is preliminary data.</text>
</comment>
<dbReference type="Gene3D" id="1.50.10.10">
    <property type="match status" value="1"/>
</dbReference>
<evidence type="ECO:0000256" key="1">
    <source>
        <dbReference type="ARBA" id="ARBA00008558"/>
    </source>
</evidence>
<evidence type="ECO:0000256" key="2">
    <source>
        <dbReference type="ARBA" id="ARBA00023235"/>
    </source>
</evidence>
<dbReference type="AlphaFoldDB" id="A0A7W9W9U6"/>
<dbReference type="SUPFAM" id="SSF48208">
    <property type="entry name" value="Six-hairpin glycosidases"/>
    <property type="match status" value="1"/>
</dbReference>
<organism evidence="3 4">
    <name type="scientific">Armatimonas rosea</name>
    <dbReference type="NCBI Taxonomy" id="685828"/>
    <lineage>
        <taxon>Bacteria</taxon>
        <taxon>Bacillati</taxon>
        <taxon>Armatimonadota</taxon>
        <taxon>Armatimonadia</taxon>
        <taxon>Armatimonadales</taxon>
        <taxon>Armatimonadaceae</taxon>
        <taxon>Armatimonas</taxon>
    </lineage>
</organism>
<dbReference type="EMBL" id="JACHGW010000008">
    <property type="protein sequence ID" value="MBB6053671.1"/>
    <property type="molecule type" value="Genomic_DNA"/>
</dbReference>
<dbReference type="InterPro" id="IPR008928">
    <property type="entry name" value="6-hairpin_glycosidase_sf"/>
</dbReference>
<name>A0A7W9W9U6_ARMRO</name>
<evidence type="ECO:0000313" key="4">
    <source>
        <dbReference type="Proteomes" id="UP000520814"/>
    </source>
</evidence>